<dbReference type="KEGG" id="ipc:IPA_07835"/>
<dbReference type="Pfam" id="PF04014">
    <property type="entry name" value="MazE_antitoxin"/>
    <property type="match status" value="1"/>
</dbReference>
<dbReference type="AlphaFoldDB" id="A0A977PKA6"/>
<dbReference type="Gene3D" id="2.10.260.10">
    <property type="match status" value="1"/>
</dbReference>
<proteinExistence type="predicted"/>
<dbReference type="NCBIfam" id="TIGR01439">
    <property type="entry name" value="lp_hng_hel_AbrB"/>
    <property type="match status" value="1"/>
</dbReference>
<protein>
    <submittedName>
        <fullName evidence="2">AbrB family transcriptional regulator</fullName>
    </submittedName>
</protein>
<keyword evidence="3" id="KW-1185">Reference proteome</keyword>
<feature type="domain" description="SpoVT-AbrB" evidence="1">
    <location>
        <begin position="2"/>
        <end position="49"/>
    </location>
</feature>
<dbReference type="PANTHER" id="PTHR34860:SF6">
    <property type="entry name" value="REPRESSOR-LIKE PROTEIN SSO7C3"/>
    <property type="match status" value="1"/>
</dbReference>
<dbReference type="InterPro" id="IPR037914">
    <property type="entry name" value="SpoVT-AbrB_sf"/>
</dbReference>
<reference evidence="2" key="1">
    <citation type="submission" date="2013-11" db="EMBL/GenBank/DDBJ databases">
        <title>Comparative genomics of Ignicoccus.</title>
        <authorList>
            <person name="Podar M."/>
        </authorList>
    </citation>
    <scope>NUCLEOTIDE SEQUENCE</scope>
    <source>
        <strain evidence="2">DSM 13166</strain>
    </source>
</reference>
<accession>A0A977PKA6</accession>
<gene>
    <name evidence="2" type="ORF">IPA_07835</name>
</gene>
<name>A0A977PKA6_9CREN</name>
<dbReference type="InterPro" id="IPR052975">
    <property type="entry name" value="Repressor-like_regulatory"/>
</dbReference>
<dbReference type="GO" id="GO:0003677">
    <property type="term" value="F:DNA binding"/>
    <property type="evidence" value="ECO:0007669"/>
    <property type="project" value="InterPro"/>
</dbReference>
<dbReference type="SUPFAM" id="SSF89447">
    <property type="entry name" value="AbrB/MazE/MraZ-like"/>
    <property type="match status" value="1"/>
</dbReference>
<dbReference type="PANTHER" id="PTHR34860">
    <property type="entry name" value="REPRESSOR-LIKE PROTEIN SSO7C3"/>
    <property type="match status" value="1"/>
</dbReference>
<dbReference type="InterPro" id="IPR007159">
    <property type="entry name" value="SpoVT-AbrB_dom"/>
</dbReference>
<dbReference type="SMART" id="SM00966">
    <property type="entry name" value="SpoVT_AbrB"/>
    <property type="match status" value="1"/>
</dbReference>
<organism evidence="2 3">
    <name type="scientific">Ignicoccus pacificus DSM 13166</name>
    <dbReference type="NCBI Taxonomy" id="940294"/>
    <lineage>
        <taxon>Archaea</taxon>
        <taxon>Thermoproteota</taxon>
        <taxon>Thermoprotei</taxon>
        <taxon>Desulfurococcales</taxon>
        <taxon>Desulfurococcaceae</taxon>
        <taxon>Ignicoccus</taxon>
    </lineage>
</organism>
<evidence type="ECO:0000313" key="2">
    <source>
        <dbReference type="EMBL" id="UXD21768.1"/>
    </source>
</evidence>
<sequence>MEEVVKVTRNYQITIPATIRKNLNIKEGDYVKVVYDEKEGVIKIYPIKRKRRTIKLGKRVSPENIETLIEEMLNEGAP</sequence>
<evidence type="ECO:0000259" key="1">
    <source>
        <dbReference type="PROSITE" id="PS51740"/>
    </source>
</evidence>
<dbReference type="PROSITE" id="PS51740">
    <property type="entry name" value="SPOVT_ABRB"/>
    <property type="match status" value="1"/>
</dbReference>
<dbReference type="EMBL" id="CP006868">
    <property type="protein sequence ID" value="UXD21768.1"/>
    <property type="molecule type" value="Genomic_DNA"/>
</dbReference>
<evidence type="ECO:0000313" key="3">
    <source>
        <dbReference type="Proteomes" id="UP001063698"/>
    </source>
</evidence>
<dbReference type="Proteomes" id="UP001063698">
    <property type="component" value="Chromosome"/>
</dbReference>